<gene>
    <name evidence="5" type="ORF">C6N40_00855</name>
</gene>
<sequence>MAVGLRIARTRLLDPAAWPALALLLLVALAFHPGWQAGLLYDDYRVITGDPRARDWAAWWADAPHGIRPLLKLSFLLNWRSGLGPPGYFAVNLLLHLGNTLLLWRIGRLLLPRLAPDQAALAAPVAWLAALLFALHPVQAEAVTYLSGRSSPLMALFLLGSFLLWLRRPGHLPSDIAAGVAFALALASRETAVVLPAVMALVLWLSPAPPPNGWRLPLALAAVVAAAALAVLAGHPGYRAFFAGAFAHGEPLTHLPDAARGLHYLGMRWLGLQPGSIDPVLPVDAPAWLPLVALAALACFAGERGRRRRLAWLVFGLGWALLHLAPMYSLVPRAEPANDRHLYLAAWGLALPLAWGLCRLGAVGGWRRGVAAALLACLVAAPTSGLQARHRVLGDEAAVWTEVVRQAPAHARGWHNLGLALHRRGRLPEARTHYCRALALQDNARSRLAMERLIRAGQPDCADPAPATPAAGL</sequence>
<name>A0A2P6MCJ4_9GAMM</name>
<organism evidence="5 6">
    <name type="scientific">Arenimonas caeni</name>
    <dbReference type="NCBI Taxonomy" id="2058085"/>
    <lineage>
        <taxon>Bacteria</taxon>
        <taxon>Pseudomonadati</taxon>
        <taxon>Pseudomonadota</taxon>
        <taxon>Gammaproteobacteria</taxon>
        <taxon>Lysobacterales</taxon>
        <taxon>Lysobacteraceae</taxon>
        <taxon>Arenimonas</taxon>
    </lineage>
</organism>
<proteinExistence type="predicted"/>
<keyword evidence="1" id="KW-0677">Repeat</keyword>
<dbReference type="EMBL" id="PVLF01000001">
    <property type="protein sequence ID" value="PRH83724.1"/>
    <property type="molecule type" value="Genomic_DNA"/>
</dbReference>
<feature type="transmembrane region" description="Helical" evidence="4">
    <location>
        <begin position="150"/>
        <end position="166"/>
    </location>
</feature>
<dbReference type="RefSeq" id="WP_106989111.1">
    <property type="nucleotide sequence ID" value="NZ_KZ679084.1"/>
</dbReference>
<evidence type="ECO:0000313" key="5">
    <source>
        <dbReference type="EMBL" id="PRH83724.1"/>
    </source>
</evidence>
<reference evidence="5 6" key="1">
    <citation type="submission" date="2018-03" db="EMBL/GenBank/DDBJ databases">
        <title>Arenimonas caeni sp. nov., isolated from activated sludge.</title>
        <authorList>
            <person name="Liu H."/>
        </authorList>
    </citation>
    <scope>NUCLEOTIDE SEQUENCE [LARGE SCALE GENOMIC DNA]</scope>
    <source>
        <strain evidence="6">z29</strain>
    </source>
</reference>
<dbReference type="OrthoDB" id="5965812at2"/>
<dbReference type="AlphaFoldDB" id="A0A2P6MCJ4"/>
<dbReference type="Proteomes" id="UP000241736">
    <property type="component" value="Unassembled WGS sequence"/>
</dbReference>
<feature type="repeat" description="TPR" evidence="3">
    <location>
        <begin position="411"/>
        <end position="444"/>
    </location>
</feature>
<dbReference type="SMART" id="SM00028">
    <property type="entry name" value="TPR"/>
    <property type="match status" value="1"/>
</dbReference>
<feature type="transmembrane region" description="Helical" evidence="4">
    <location>
        <begin position="178"/>
        <end position="204"/>
    </location>
</feature>
<dbReference type="InterPro" id="IPR052346">
    <property type="entry name" value="O-mannosyl-transferase_TMTC"/>
</dbReference>
<dbReference type="Gene3D" id="1.25.40.10">
    <property type="entry name" value="Tetratricopeptide repeat domain"/>
    <property type="match status" value="1"/>
</dbReference>
<dbReference type="SUPFAM" id="SSF48452">
    <property type="entry name" value="TPR-like"/>
    <property type="match status" value="1"/>
</dbReference>
<comment type="caution">
    <text evidence="5">The sequence shown here is derived from an EMBL/GenBank/DDBJ whole genome shotgun (WGS) entry which is preliminary data.</text>
</comment>
<dbReference type="InterPro" id="IPR019734">
    <property type="entry name" value="TPR_rpt"/>
</dbReference>
<evidence type="ECO:0000256" key="3">
    <source>
        <dbReference type="PROSITE-ProRule" id="PRU00339"/>
    </source>
</evidence>
<accession>A0A2P6MCJ4</accession>
<feature type="transmembrane region" description="Helical" evidence="4">
    <location>
        <begin position="310"/>
        <end position="329"/>
    </location>
</feature>
<keyword evidence="4" id="KW-0472">Membrane</keyword>
<evidence type="ECO:0000313" key="6">
    <source>
        <dbReference type="Proteomes" id="UP000241736"/>
    </source>
</evidence>
<feature type="transmembrane region" description="Helical" evidence="4">
    <location>
        <begin position="119"/>
        <end position="138"/>
    </location>
</feature>
<dbReference type="PANTHER" id="PTHR44227:SF3">
    <property type="entry name" value="PROTEIN O-MANNOSYL-TRANSFERASE TMTC4"/>
    <property type="match status" value="1"/>
</dbReference>
<keyword evidence="2 3" id="KW-0802">TPR repeat</keyword>
<keyword evidence="4" id="KW-0812">Transmembrane</keyword>
<protein>
    <submittedName>
        <fullName evidence="5">Uncharacterized protein</fullName>
    </submittedName>
</protein>
<evidence type="ECO:0000256" key="1">
    <source>
        <dbReference type="ARBA" id="ARBA00022737"/>
    </source>
</evidence>
<dbReference type="PANTHER" id="PTHR44227">
    <property type="match status" value="1"/>
</dbReference>
<feature type="transmembrane region" description="Helical" evidence="4">
    <location>
        <begin position="216"/>
        <end position="234"/>
    </location>
</feature>
<evidence type="ECO:0000256" key="4">
    <source>
        <dbReference type="SAM" id="Phobius"/>
    </source>
</evidence>
<dbReference type="InterPro" id="IPR011990">
    <property type="entry name" value="TPR-like_helical_dom_sf"/>
</dbReference>
<keyword evidence="6" id="KW-1185">Reference proteome</keyword>
<dbReference type="PROSITE" id="PS50005">
    <property type="entry name" value="TPR"/>
    <property type="match status" value="1"/>
</dbReference>
<keyword evidence="4" id="KW-1133">Transmembrane helix</keyword>
<evidence type="ECO:0000256" key="2">
    <source>
        <dbReference type="ARBA" id="ARBA00022803"/>
    </source>
</evidence>
<feature type="transmembrane region" description="Helical" evidence="4">
    <location>
        <begin position="341"/>
        <end position="358"/>
    </location>
</feature>